<reference evidence="8" key="3">
    <citation type="submission" date="2025-09" db="UniProtKB">
        <authorList>
            <consortium name="Ensembl"/>
        </authorList>
    </citation>
    <scope>IDENTIFICATION</scope>
    <source>
        <strain evidence="8">Boxer</strain>
    </source>
</reference>
<evidence type="ECO:0000313" key="8">
    <source>
        <dbReference type="Ensembl" id="ENSCAFP00845005512.1"/>
    </source>
</evidence>
<comment type="similarity">
    <text evidence="1">Belongs to the CWF19 family.</text>
</comment>
<dbReference type="PANTHER" id="PTHR12072">
    <property type="entry name" value="CWF19, CELL CYCLE CONTROL PROTEIN"/>
    <property type="match status" value="1"/>
</dbReference>
<keyword evidence="9" id="KW-1185">Reference proteome</keyword>
<dbReference type="Gene3D" id="3.30.428.10">
    <property type="entry name" value="HIT-like"/>
    <property type="match status" value="1"/>
</dbReference>
<dbReference type="Ensembl" id="ENSCAFT00845006920.1">
    <property type="protein sequence ID" value="ENSCAFP00845005512.1"/>
    <property type="gene ID" value="ENSCAFG00845003823.1"/>
</dbReference>
<reference evidence="8" key="2">
    <citation type="submission" date="2025-08" db="UniProtKB">
        <authorList>
            <consortium name="Ensembl"/>
        </authorList>
    </citation>
    <scope>IDENTIFICATION</scope>
    <source>
        <strain evidence="8">Boxer</strain>
    </source>
</reference>
<organism evidence="8 9">
    <name type="scientific">Canis lupus familiaris</name>
    <name type="common">Dog</name>
    <name type="synonym">Canis familiaris</name>
    <dbReference type="NCBI Taxonomy" id="9615"/>
    <lineage>
        <taxon>Eukaryota</taxon>
        <taxon>Metazoa</taxon>
        <taxon>Chordata</taxon>
        <taxon>Craniata</taxon>
        <taxon>Vertebrata</taxon>
        <taxon>Euteleostomi</taxon>
        <taxon>Mammalia</taxon>
        <taxon>Eutheria</taxon>
        <taxon>Laurasiatheria</taxon>
        <taxon>Carnivora</taxon>
        <taxon>Caniformia</taxon>
        <taxon>Canidae</taxon>
        <taxon>Canis</taxon>
    </lineage>
</organism>
<sequence>MAAASGRFESARTIEERREQTKMARAEVLRQAKANFEKEERRRELKRLRGEDTWMLPDVNERIEQFSQEHSVKKKKKKDKHSKKVKKEKKKKSKKQKYEKSNESTDSSSSSEDEWVEAVPSQTPGREKAWKVKDENSEREDNQVIQRDEWMTVDFMSVKTVSLSSLKADKETMRKIEQEKTQALEQSMEIFQSKLEEAEKTASTKEDCKRERWRKPTYAEKAQSSQESRKSDLVKYNKNSRDRYHSTNITNSTNKEKFSGDEKDNRSGSLETCRRQSSQRQNQEFSSFGNLKPKFLRPSDDEELSFHSKGRNFKPSCSSSALVDHGFRKPTENSEESSSSWSQSDVREGNRKCSHQRSLETGGTVDHGNVSDNAREESRDESLRDDSLKKEHLQDTLSPFAGGGPEDDSSHILSIDEKNKLGARIIKAEMMGNMELAERLKAQLEKANKFKETITQISAKKSGVENEDQEVILVRTDQSGRVWPVNTPGKPLEPKGGRRKRQMASTHEEKERVRYFHDDDNLSLNDLVKNEKMGTAENQNKLFMRMASKFMGKTDGDYYTLDDMFVSKAAERERSGEEEENQRRKAIAEHQSLAAQMEKCLYCFDSSQFPKHLIVAIGVKVYLCLPNFQSLTEGHCLIVPLQHHRASTLLDEDVWEEIQMFRKSLVKMFEVKGLDCIFLETYMGMKRQCHMVYECIPLPKEVGDMAPIYFKKAIMESDEEWSMNKKLIDLSSKDIRKSVPRGLPYFSVDFGLQGGFAHVIEDQHKFPHYFGKEIIGGMLDIEPRLWRKGIRESFEDQRKKALQFAQWWKPFDFTKNKKC</sequence>
<feature type="compositionally biased region" description="Basic and acidic residues" evidence="7">
    <location>
        <begin position="373"/>
        <end position="394"/>
    </location>
</feature>
<dbReference type="Pfam" id="PF04676">
    <property type="entry name" value="CwfJ_C_2"/>
    <property type="match status" value="1"/>
</dbReference>
<evidence type="ECO:0000256" key="2">
    <source>
        <dbReference type="ARBA" id="ARBA00022499"/>
    </source>
</evidence>
<accession>A0A8I3MSS4</accession>
<feature type="compositionally biased region" description="Basic and acidic residues" evidence="7">
    <location>
        <begin position="254"/>
        <end position="266"/>
    </location>
</feature>
<evidence type="ECO:0000256" key="6">
    <source>
        <dbReference type="ARBA" id="ARBA00070709"/>
    </source>
</evidence>
<dbReference type="InterPro" id="IPR036265">
    <property type="entry name" value="HIT-like_sf"/>
</dbReference>
<evidence type="ECO:0000256" key="1">
    <source>
        <dbReference type="ARBA" id="ARBA00006795"/>
    </source>
</evidence>
<feature type="compositionally biased region" description="Basic and acidic residues" evidence="7">
    <location>
        <begin position="125"/>
        <end position="146"/>
    </location>
</feature>
<protein>
    <recommendedName>
        <fullName evidence="6">CWF19-like protein 2</fullName>
    </recommendedName>
</protein>
<evidence type="ECO:0000256" key="7">
    <source>
        <dbReference type="SAM" id="MobiDB-lite"/>
    </source>
</evidence>
<dbReference type="InterPro" id="IPR006767">
    <property type="entry name" value="Cwf19-like_C_dom-2"/>
</dbReference>
<feature type="region of interest" description="Disordered" evidence="7">
    <location>
        <begin position="482"/>
        <end position="510"/>
    </location>
</feature>
<name>A0A8I3MSS4_CANLF</name>
<feature type="compositionally biased region" description="Basic and acidic residues" evidence="7">
    <location>
        <begin position="9"/>
        <end position="23"/>
    </location>
</feature>
<gene>
    <name evidence="8" type="primary">CWF19L2</name>
</gene>
<dbReference type="AlphaFoldDB" id="A0A8I3MSS4"/>
<feature type="region of interest" description="Disordered" evidence="7">
    <location>
        <begin position="64"/>
        <end position="146"/>
    </location>
</feature>
<evidence type="ECO:0000256" key="4">
    <source>
        <dbReference type="ARBA" id="ARBA00022843"/>
    </source>
</evidence>
<dbReference type="InterPro" id="IPR006768">
    <property type="entry name" value="Cwf19-like_C_dom-1"/>
</dbReference>
<keyword evidence="2" id="KW-1017">Isopeptide bond</keyword>
<feature type="compositionally biased region" description="Polar residues" evidence="7">
    <location>
        <begin position="267"/>
        <end position="289"/>
    </location>
</feature>
<feature type="compositionally biased region" description="Basic residues" evidence="7">
    <location>
        <begin position="72"/>
        <end position="95"/>
    </location>
</feature>
<keyword evidence="5" id="KW-0175">Coiled coil</keyword>
<feature type="compositionally biased region" description="Basic and acidic residues" evidence="7">
    <location>
        <begin position="227"/>
        <end position="245"/>
    </location>
</feature>
<evidence type="ECO:0000256" key="3">
    <source>
        <dbReference type="ARBA" id="ARBA00022553"/>
    </source>
</evidence>
<feature type="compositionally biased region" description="Basic and acidic residues" evidence="7">
    <location>
        <begin position="195"/>
        <end position="210"/>
    </location>
</feature>
<dbReference type="OrthoDB" id="2113965at2759"/>
<feature type="region of interest" description="Disordered" evidence="7">
    <location>
        <begin position="1"/>
        <end position="23"/>
    </location>
</feature>
<dbReference type="FunFam" id="3.30.428.10:FF:000008">
    <property type="entry name" value="CWF19-like 2, cell cycle control"/>
    <property type="match status" value="1"/>
</dbReference>
<dbReference type="PANTHER" id="PTHR12072:SF5">
    <property type="entry name" value="CWF19-LIKE PROTEIN 2"/>
    <property type="match status" value="1"/>
</dbReference>
<proteinExistence type="inferred from homology"/>
<feature type="region of interest" description="Disordered" evidence="7">
    <location>
        <begin position="195"/>
        <end position="412"/>
    </location>
</feature>
<keyword evidence="3" id="KW-0597">Phosphoprotein</keyword>
<dbReference type="Proteomes" id="UP000805418">
    <property type="component" value="Chromosome 5"/>
</dbReference>
<dbReference type="SUPFAM" id="SSF54197">
    <property type="entry name" value="HIT-like"/>
    <property type="match status" value="1"/>
</dbReference>
<reference evidence="8" key="1">
    <citation type="submission" date="2020-03" db="EMBL/GenBank/DDBJ databases">
        <title>Long-read based genome assembly of a Labrador retriever dog.</title>
        <authorList>
            <person name="Eory L."/>
            <person name="Zhang W."/>
            <person name="Schoenebeck J."/>
        </authorList>
    </citation>
    <scope>NUCLEOTIDE SEQUENCE [LARGE SCALE GENOMIC DNA]</scope>
    <source>
        <strain evidence="8">Labrador retriever</strain>
    </source>
</reference>
<dbReference type="InterPro" id="IPR040194">
    <property type="entry name" value="Cwf19-like"/>
</dbReference>
<keyword evidence="4" id="KW-0832">Ubl conjugation</keyword>
<dbReference type="GeneTree" id="ENSGT00940000155627"/>
<evidence type="ECO:0000256" key="5">
    <source>
        <dbReference type="ARBA" id="ARBA00023054"/>
    </source>
</evidence>
<dbReference type="Pfam" id="PF04677">
    <property type="entry name" value="CwfJ_C_1"/>
    <property type="match status" value="1"/>
</dbReference>
<evidence type="ECO:0000313" key="9">
    <source>
        <dbReference type="Proteomes" id="UP000805418"/>
    </source>
</evidence>